<dbReference type="PANTHER" id="PTHR13847">
    <property type="entry name" value="SARCOSINE DEHYDROGENASE-RELATED"/>
    <property type="match status" value="1"/>
</dbReference>
<evidence type="ECO:0000256" key="1">
    <source>
        <dbReference type="ARBA" id="ARBA00023002"/>
    </source>
</evidence>
<feature type="domain" description="FAD dependent oxidoreductase" evidence="2">
    <location>
        <begin position="7"/>
        <end position="199"/>
    </location>
</feature>
<evidence type="ECO:0000313" key="3">
    <source>
        <dbReference type="EMBL" id="GAA2514403.1"/>
    </source>
</evidence>
<keyword evidence="1" id="KW-0560">Oxidoreductase</keyword>
<reference evidence="3 4" key="1">
    <citation type="journal article" date="2019" name="Int. J. Syst. Evol. Microbiol.">
        <title>The Global Catalogue of Microorganisms (GCM) 10K type strain sequencing project: providing services to taxonomists for standard genome sequencing and annotation.</title>
        <authorList>
            <consortium name="The Broad Institute Genomics Platform"/>
            <consortium name="The Broad Institute Genome Sequencing Center for Infectious Disease"/>
            <person name="Wu L."/>
            <person name="Ma J."/>
        </authorList>
    </citation>
    <scope>NUCLEOTIDE SEQUENCE [LARGE SCALE GENOMIC DNA]</scope>
    <source>
        <strain evidence="3 4">JCM 3367</strain>
    </source>
</reference>
<dbReference type="Gene3D" id="3.30.9.10">
    <property type="entry name" value="D-Amino Acid Oxidase, subunit A, domain 2"/>
    <property type="match status" value="1"/>
</dbReference>
<keyword evidence="4" id="KW-1185">Reference proteome</keyword>
<dbReference type="PANTHER" id="PTHR13847:SF289">
    <property type="entry name" value="GLYCINE OXIDASE"/>
    <property type="match status" value="1"/>
</dbReference>
<dbReference type="RefSeq" id="WP_344168408.1">
    <property type="nucleotide sequence ID" value="NZ_BAAARY010000002.1"/>
</dbReference>
<name>A0ABN3N4Q9_9ACTN</name>
<dbReference type="EMBL" id="BAAARY010000002">
    <property type="protein sequence ID" value="GAA2514403.1"/>
    <property type="molecule type" value="Genomic_DNA"/>
</dbReference>
<protein>
    <recommendedName>
        <fullName evidence="2">FAD dependent oxidoreductase domain-containing protein</fullName>
    </recommendedName>
</protein>
<sequence>MSDASVDVLVIGSGICGLTIAITAARRGLSVRCIGDGGPSASVENFGQLHSGAVYAPVLPAVAQACWQHRHRWNDLIGPARAGGTNGLALFHTTDAVNRYRTAWQRLGIDVTEVDAHTTAPNRQAAAAFRLPDHSVHLPTLHASLLDLARASDVRTDNGYEVALHRDPSTALVTVGDVTTRARTVVLATGAATPDLLTHAGIEHTLRTRRIAWARLPHTVPETLTYWLDGDMLAISPDRDCVRVGLPGVAGRYGTAEAEHARLCAALARRGIHPGGLDLRWGAVCEPGQAGPSTLVTDLRDPPPGWTPTANLMVALPGKWTTAWQCADKVVEAIG</sequence>
<dbReference type="Pfam" id="PF01266">
    <property type="entry name" value="DAO"/>
    <property type="match status" value="1"/>
</dbReference>
<accession>A0ABN3N4Q9</accession>
<gene>
    <name evidence="3" type="ORF">GCM10010201_08100</name>
</gene>
<dbReference type="InterPro" id="IPR036188">
    <property type="entry name" value="FAD/NAD-bd_sf"/>
</dbReference>
<evidence type="ECO:0000259" key="2">
    <source>
        <dbReference type="Pfam" id="PF01266"/>
    </source>
</evidence>
<dbReference type="PRINTS" id="PR00469">
    <property type="entry name" value="PNDRDTASEII"/>
</dbReference>
<dbReference type="InterPro" id="IPR006076">
    <property type="entry name" value="FAD-dep_OxRdtase"/>
</dbReference>
<evidence type="ECO:0000313" key="4">
    <source>
        <dbReference type="Proteomes" id="UP001499978"/>
    </source>
</evidence>
<dbReference type="Proteomes" id="UP001499978">
    <property type="component" value="Unassembled WGS sequence"/>
</dbReference>
<dbReference type="SUPFAM" id="SSF51905">
    <property type="entry name" value="FAD/NAD(P)-binding domain"/>
    <property type="match status" value="1"/>
</dbReference>
<proteinExistence type="predicted"/>
<dbReference type="PRINTS" id="PR00368">
    <property type="entry name" value="FADPNR"/>
</dbReference>
<dbReference type="Gene3D" id="3.50.50.60">
    <property type="entry name" value="FAD/NAD(P)-binding domain"/>
    <property type="match status" value="1"/>
</dbReference>
<comment type="caution">
    <text evidence="3">The sequence shown here is derived from an EMBL/GenBank/DDBJ whole genome shotgun (WGS) entry which is preliminary data.</text>
</comment>
<organism evidence="3 4">
    <name type="scientific">Pilimelia columellifera subsp. columellifera</name>
    <dbReference type="NCBI Taxonomy" id="706583"/>
    <lineage>
        <taxon>Bacteria</taxon>
        <taxon>Bacillati</taxon>
        <taxon>Actinomycetota</taxon>
        <taxon>Actinomycetes</taxon>
        <taxon>Micromonosporales</taxon>
        <taxon>Micromonosporaceae</taxon>
        <taxon>Pilimelia</taxon>
    </lineage>
</organism>